<accession>A0ABR1IPL3</accession>
<keyword evidence="2" id="KW-1185">Reference proteome</keyword>
<dbReference type="SUPFAM" id="SSF51905">
    <property type="entry name" value="FAD/NAD(P)-binding domain"/>
    <property type="match status" value="1"/>
</dbReference>
<gene>
    <name evidence="1" type="ORF">VKT23_019337</name>
</gene>
<dbReference type="EMBL" id="JBANRG010000099">
    <property type="protein sequence ID" value="KAK7436035.1"/>
    <property type="molecule type" value="Genomic_DNA"/>
</dbReference>
<dbReference type="Proteomes" id="UP001498398">
    <property type="component" value="Unassembled WGS sequence"/>
</dbReference>
<sequence length="165" mass="18616">MAKMTYREEILSDLGAVYYRMSYLDLWVYLYKLCTSCGIQCKFNLEVAEINISTLDSGGVTITSTTGECINGDIVIGADGHNSIVCKTILSNQPVVDYEEEAGQIEWAAWMGYGQLHNAGKEGNEQYGLNIYYPFKQYDITDMDWDIQRPGLSADELQMTQCRSQ</sequence>
<evidence type="ECO:0000313" key="1">
    <source>
        <dbReference type="EMBL" id="KAK7436035.1"/>
    </source>
</evidence>
<organism evidence="1 2">
    <name type="scientific">Marasmiellus scandens</name>
    <dbReference type="NCBI Taxonomy" id="2682957"/>
    <lineage>
        <taxon>Eukaryota</taxon>
        <taxon>Fungi</taxon>
        <taxon>Dikarya</taxon>
        <taxon>Basidiomycota</taxon>
        <taxon>Agaricomycotina</taxon>
        <taxon>Agaricomycetes</taxon>
        <taxon>Agaricomycetidae</taxon>
        <taxon>Agaricales</taxon>
        <taxon>Marasmiineae</taxon>
        <taxon>Omphalotaceae</taxon>
        <taxon>Marasmiellus</taxon>
    </lineage>
</organism>
<protein>
    <submittedName>
        <fullName evidence="1">Uncharacterized protein</fullName>
    </submittedName>
</protein>
<comment type="caution">
    <text evidence="1">The sequence shown here is derived from an EMBL/GenBank/DDBJ whole genome shotgun (WGS) entry which is preliminary data.</text>
</comment>
<reference evidence="1 2" key="1">
    <citation type="submission" date="2024-01" db="EMBL/GenBank/DDBJ databases">
        <title>A draft genome for the cacao thread blight pathogen Marasmiellus scandens.</title>
        <authorList>
            <person name="Baruah I.K."/>
            <person name="Leung J."/>
            <person name="Bukari Y."/>
            <person name="Amoako-Attah I."/>
            <person name="Meinhardt L.W."/>
            <person name="Bailey B.A."/>
            <person name="Cohen S.P."/>
        </authorList>
    </citation>
    <scope>NUCLEOTIDE SEQUENCE [LARGE SCALE GENOMIC DNA]</scope>
    <source>
        <strain evidence="1 2">GH-19</strain>
    </source>
</reference>
<proteinExistence type="predicted"/>
<evidence type="ECO:0000313" key="2">
    <source>
        <dbReference type="Proteomes" id="UP001498398"/>
    </source>
</evidence>
<dbReference type="InterPro" id="IPR036188">
    <property type="entry name" value="FAD/NAD-bd_sf"/>
</dbReference>
<name>A0ABR1IPL3_9AGAR</name>
<dbReference type="Gene3D" id="3.50.50.60">
    <property type="entry name" value="FAD/NAD(P)-binding domain"/>
    <property type="match status" value="1"/>
</dbReference>